<accession>A0ABM9HXZ7</accession>
<dbReference type="RefSeq" id="WP_084162375.1">
    <property type="nucleotide sequence ID" value="NZ_OX458333.1"/>
</dbReference>
<dbReference type="NCBIfam" id="TIGR00666">
    <property type="entry name" value="PBP4"/>
    <property type="match status" value="1"/>
</dbReference>
<evidence type="ECO:0000256" key="2">
    <source>
        <dbReference type="ARBA" id="ARBA00022801"/>
    </source>
</evidence>
<dbReference type="InterPro" id="IPR012338">
    <property type="entry name" value="Beta-lactam/transpept-like"/>
</dbReference>
<dbReference type="EC" id="3.4.21.-" evidence="3"/>
<dbReference type="Gene3D" id="3.50.80.20">
    <property type="entry name" value="D-Ala-D-Ala carboxypeptidase C, peptidase S13"/>
    <property type="match status" value="1"/>
</dbReference>
<gene>
    <name evidence="3" type="ORF">MSZNOR_0847</name>
</gene>
<evidence type="ECO:0000313" key="3">
    <source>
        <dbReference type="EMBL" id="CAI8761171.1"/>
    </source>
</evidence>
<sequence length="551" mass="59188">MSVSPPRSRSHVSIPFAKSRDRSTFTAYLALIVLFILGSSCSQSVVRAADPQADPSAAGLRDAITTITSQSRYAQSTWGYSVMDLTTGEVLLAEADEKMFVPGSILKAYSTATVLNAYTHEYRFRTPVYRTGPIDQGVLDGHLILVATGDFSFGLRDRPDDTLAFNSAPEIDHNYADTGLPGPAILKDSDPLAALDELAAQVRAAGIRAIKGDVIIDDRLFETFREWPDGIISPIWINENVLDITLRTTASGRVAIDWRPKTAAYKVEAGKLKVVSKDAQTVLKTRLVEPGTVEISGQIAAGEKPLLQIWQIPNPADFARTAFIEALRRAEVTVGASTTGRNPVRLLPSATAYSEESKVAEHVSPPLAEFTKVIMKVSYNRGADLMLCLVAVKAGSRNCLAGIAEVTKTLVELGVPIESTFLFDGAGSDERDRTTPAAMTAFLRAVSGESYGETFRQGLPILGVDGTLAMNQQDSPAAGHVFAKTGSRIAGTPNDRVLITGLTHVGYIDAKSGRRLVHAVMLRDVPLASIEDLSATEDDLGAIEAIIQQGF</sequence>
<comment type="similarity">
    <text evidence="1">Belongs to the peptidase S13 family.</text>
</comment>
<dbReference type="EMBL" id="OX458333">
    <property type="protein sequence ID" value="CAI8761171.1"/>
    <property type="molecule type" value="Genomic_DNA"/>
</dbReference>
<dbReference type="Proteomes" id="UP001162030">
    <property type="component" value="Chromosome"/>
</dbReference>
<keyword evidence="3" id="KW-0121">Carboxypeptidase</keyword>
<evidence type="ECO:0000313" key="4">
    <source>
        <dbReference type="Proteomes" id="UP001162030"/>
    </source>
</evidence>
<keyword evidence="2 3" id="KW-0378">Hydrolase</keyword>
<reference evidence="3 4" key="1">
    <citation type="submission" date="2023-03" db="EMBL/GenBank/DDBJ databases">
        <authorList>
            <person name="Pearce D."/>
        </authorList>
    </citation>
    <scope>NUCLEOTIDE SEQUENCE [LARGE SCALE GENOMIC DNA]</scope>
    <source>
        <strain evidence="3">Msz</strain>
    </source>
</reference>
<dbReference type="Gene3D" id="3.40.710.10">
    <property type="entry name" value="DD-peptidase/beta-lactamase superfamily"/>
    <property type="match status" value="2"/>
</dbReference>
<name>A0ABM9HXZ7_9GAMM</name>
<dbReference type="EC" id="3.4.16.4" evidence="3"/>
<keyword evidence="3" id="KW-0645">Protease</keyword>
<evidence type="ECO:0000256" key="1">
    <source>
        <dbReference type="ARBA" id="ARBA00006096"/>
    </source>
</evidence>
<dbReference type="GO" id="GO:0009002">
    <property type="term" value="F:serine-type D-Ala-D-Ala carboxypeptidase activity"/>
    <property type="evidence" value="ECO:0007669"/>
    <property type="project" value="UniProtKB-EC"/>
</dbReference>
<dbReference type="PANTHER" id="PTHR30023:SF0">
    <property type="entry name" value="PENICILLIN-SENSITIVE CARBOXYPEPTIDASE A"/>
    <property type="match status" value="1"/>
</dbReference>
<proteinExistence type="inferred from homology"/>
<keyword evidence="4" id="KW-1185">Reference proteome</keyword>
<dbReference type="Pfam" id="PF02113">
    <property type="entry name" value="Peptidase_S13"/>
    <property type="match status" value="1"/>
</dbReference>
<organism evidence="3 4">
    <name type="scientific">Methylocaldum szegediense</name>
    <dbReference type="NCBI Taxonomy" id="73780"/>
    <lineage>
        <taxon>Bacteria</taxon>
        <taxon>Pseudomonadati</taxon>
        <taxon>Pseudomonadota</taxon>
        <taxon>Gammaproteobacteria</taxon>
        <taxon>Methylococcales</taxon>
        <taxon>Methylococcaceae</taxon>
        <taxon>Methylocaldum</taxon>
    </lineage>
</organism>
<protein>
    <submittedName>
        <fullName evidence="3">Serine-type D-Ala-D-Ala carboxypeptidase/endopeptidase (Penicillin-binding protein 4)</fullName>
        <ecNumber evidence="3">3.4.16.4</ecNumber>
        <ecNumber evidence="3">3.4.21.-</ecNumber>
    </submittedName>
</protein>
<dbReference type="PANTHER" id="PTHR30023">
    <property type="entry name" value="D-ALANYL-D-ALANINE CARBOXYPEPTIDASE"/>
    <property type="match status" value="1"/>
</dbReference>
<dbReference type="InterPro" id="IPR000667">
    <property type="entry name" value="Peptidase_S13"/>
</dbReference>
<dbReference type="SUPFAM" id="SSF56601">
    <property type="entry name" value="beta-lactamase/transpeptidase-like"/>
    <property type="match status" value="1"/>
</dbReference>